<sequence length="200" mass="21708">MTEPTAQMNHQVLFSSSPQVVQSNWDTAGGLENQRSKWTVESHHTAGLDHLTVPPPPALGPGNYTAPPCPPTCHPPAPTAPLDLMAQLNRDDTLSGQENHAKHQLALHCNTEPRRRETGKWLLGHDRLVQPYADNQERGGICGMLMCFHVPGRSDEQEVSYEDAGVSFGIRRQTSGTAGDSRGPDDYLSQADGPVPSLST</sequence>
<keyword evidence="2" id="KW-1185">Reference proteome</keyword>
<protein>
    <submittedName>
        <fullName evidence="1">Uncharacterized protein</fullName>
    </submittedName>
</protein>
<evidence type="ECO:0000313" key="2">
    <source>
        <dbReference type="Proteomes" id="UP001157502"/>
    </source>
</evidence>
<evidence type="ECO:0000313" key="1">
    <source>
        <dbReference type="EMBL" id="KAJ7995163.1"/>
    </source>
</evidence>
<comment type="caution">
    <text evidence="1">The sequence shown here is derived from an EMBL/GenBank/DDBJ whole genome shotgun (WGS) entry which is preliminary data.</text>
</comment>
<gene>
    <name evidence="1" type="ORF">DPEC_G00241710</name>
</gene>
<dbReference type="EMBL" id="CM055748">
    <property type="protein sequence ID" value="KAJ7995163.1"/>
    <property type="molecule type" value="Genomic_DNA"/>
</dbReference>
<proteinExistence type="predicted"/>
<dbReference type="Proteomes" id="UP001157502">
    <property type="component" value="Chromosome 21"/>
</dbReference>
<accession>A0ACC2FV15</accession>
<organism evidence="1 2">
    <name type="scientific">Dallia pectoralis</name>
    <name type="common">Alaska blackfish</name>
    <dbReference type="NCBI Taxonomy" id="75939"/>
    <lineage>
        <taxon>Eukaryota</taxon>
        <taxon>Metazoa</taxon>
        <taxon>Chordata</taxon>
        <taxon>Craniata</taxon>
        <taxon>Vertebrata</taxon>
        <taxon>Euteleostomi</taxon>
        <taxon>Actinopterygii</taxon>
        <taxon>Neopterygii</taxon>
        <taxon>Teleostei</taxon>
        <taxon>Protacanthopterygii</taxon>
        <taxon>Esociformes</taxon>
        <taxon>Umbridae</taxon>
        <taxon>Dallia</taxon>
    </lineage>
</organism>
<reference evidence="1" key="1">
    <citation type="submission" date="2021-05" db="EMBL/GenBank/DDBJ databases">
        <authorList>
            <person name="Pan Q."/>
            <person name="Jouanno E."/>
            <person name="Zahm M."/>
            <person name="Klopp C."/>
            <person name="Cabau C."/>
            <person name="Louis A."/>
            <person name="Berthelot C."/>
            <person name="Parey E."/>
            <person name="Roest Crollius H."/>
            <person name="Montfort J."/>
            <person name="Robinson-Rechavi M."/>
            <person name="Bouchez O."/>
            <person name="Lampietro C."/>
            <person name="Lopez Roques C."/>
            <person name="Donnadieu C."/>
            <person name="Postlethwait J."/>
            <person name="Bobe J."/>
            <person name="Dillon D."/>
            <person name="Chandos A."/>
            <person name="von Hippel F."/>
            <person name="Guiguen Y."/>
        </authorList>
    </citation>
    <scope>NUCLEOTIDE SEQUENCE</scope>
    <source>
        <strain evidence="1">YG-Jan2019</strain>
    </source>
</reference>
<name>A0ACC2FV15_DALPE</name>